<gene>
    <name evidence="4" type="ORF">ACT17_32115</name>
</gene>
<dbReference type="PANTHER" id="PTHR43656:SF2">
    <property type="entry name" value="BINDING OXIDOREDUCTASE, PUTATIVE (AFU_ORTHOLOGUE AFUA_2G08260)-RELATED"/>
    <property type="match status" value="1"/>
</dbReference>
<dbReference type="InterPro" id="IPR051799">
    <property type="entry name" value="NADH_flavin_oxidoreductase"/>
</dbReference>
<keyword evidence="2" id="KW-0560">Oxidoreductase</keyword>
<keyword evidence="1" id="KW-0285">Flavoprotein</keyword>
<protein>
    <submittedName>
        <fullName evidence="4">NADH:flavin oxidoreductase</fullName>
    </submittedName>
</protein>
<dbReference type="PATRIC" id="fig|451644.5.peg.6596"/>
<dbReference type="RefSeq" id="WP_019344753.1">
    <property type="nucleotide sequence ID" value="NZ_AGSZ01000190.1"/>
</dbReference>
<dbReference type="AlphaFoldDB" id="A0A0J8WM14"/>
<accession>A0A0J8WM14</accession>
<dbReference type="Gene3D" id="3.20.20.70">
    <property type="entry name" value="Aldolase class I"/>
    <property type="match status" value="1"/>
</dbReference>
<organism evidence="4 5">
    <name type="scientific">Mycolicibacterium conceptionense</name>
    <dbReference type="NCBI Taxonomy" id="451644"/>
    <lineage>
        <taxon>Bacteria</taxon>
        <taxon>Bacillati</taxon>
        <taxon>Actinomycetota</taxon>
        <taxon>Actinomycetes</taxon>
        <taxon>Mycobacteriales</taxon>
        <taxon>Mycobacteriaceae</taxon>
        <taxon>Mycolicibacterium</taxon>
    </lineage>
</organism>
<reference evidence="4 5" key="1">
    <citation type="submission" date="2015-06" db="EMBL/GenBank/DDBJ databases">
        <title>Genome sequence of Mycobacterium conceptionense strain MLE.</title>
        <authorList>
            <person name="Greninger A.L."/>
            <person name="Cunningham G."/>
            <person name="Chiu C.Y."/>
            <person name="Miller S."/>
        </authorList>
    </citation>
    <scope>NUCLEOTIDE SEQUENCE [LARGE SCALE GENOMIC DNA]</scope>
    <source>
        <strain evidence="4 5">MLE</strain>
    </source>
</reference>
<feature type="domain" description="NADH:flavin oxidoreductase/NADH oxidase N-terminal" evidence="3">
    <location>
        <begin position="16"/>
        <end position="341"/>
    </location>
</feature>
<dbReference type="PANTHER" id="PTHR43656">
    <property type="entry name" value="BINDING OXIDOREDUCTASE, PUTATIVE (AFU_ORTHOLOGUE AFUA_2G08260)-RELATED"/>
    <property type="match status" value="1"/>
</dbReference>
<evidence type="ECO:0000259" key="3">
    <source>
        <dbReference type="Pfam" id="PF00724"/>
    </source>
</evidence>
<dbReference type="CDD" id="cd04733">
    <property type="entry name" value="OYE_like_2_FMN"/>
    <property type="match status" value="1"/>
</dbReference>
<name>A0A0J8WM14_9MYCO</name>
<evidence type="ECO:0000313" key="5">
    <source>
        <dbReference type="Proteomes" id="UP000037594"/>
    </source>
</evidence>
<evidence type="ECO:0000256" key="2">
    <source>
        <dbReference type="ARBA" id="ARBA00023002"/>
    </source>
</evidence>
<dbReference type="Pfam" id="PF00724">
    <property type="entry name" value="Oxidored_FMN"/>
    <property type="match status" value="1"/>
</dbReference>
<dbReference type="GO" id="GO:0016491">
    <property type="term" value="F:oxidoreductase activity"/>
    <property type="evidence" value="ECO:0007669"/>
    <property type="project" value="UniProtKB-KW"/>
</dbReference>
<dbReference type="SUPFAM" id="SSF51395">
    <property type="entry name" value="FMN-linked oxidoreductases"/>
    <property type="match status" value="1"/>
</dbReference>
<sequence length="414" mass="44012">MPNDTGAPRLVDIGSPLTLPCGVTLPNRIAKAAMSEQLGESDGAPSQTLIRLYSAWGRGGAGLLVTGNVMIDRRAYVEPRNVTLEDDRHLEAVGNWARAGARAGAIMVMQINHPGRVAVGPLHRRPVGPSPLRPGAVGFNLRKPRALSLDEIADLRRRYARTAELAVAAGFSGVQVHAAHGYLLSQFLSPIANQRSDQYGGTPENRRRLLLEVITDVRAAIGPAAVLSVKLNSADFQRGGLDEDESLEIALALERAGIDLLEVSGGNYEAPAMTGVVQDATREREAYFLRYAKRLRDRSAVPLMLTGGVRTRNFMNEVLALGAIDVLGLGRPFAVRPDIAAALLAGTGEPVTLPTAPTLTIPGATPINSYLQLAWHAAKFRRIAAGATQVSGPGVLRTLLAAGTTVTARALTQF</sequence>
<evidence type="ECO:0000256" key="1">
    <source>
        <dbReference type="ARBA" id="ARBA00022630"/>
    </source>
</evidence>
<dbReference type="InterPro" id="IPR013785">
    <property type="entry name" value="Aldolase_TIM"/>
</dbReference>
<dbReference type="InterPro" id="IPR001155">
    <property type="entry name" value="OxRdtase_FMN_N"/>
</dbReference>
<comment type="caution">
    <text evidence="4">The sequence shown here is derived from an EMBL/GenBank/DDBJ whole genome shotgun (WGS) entry which is preliminary data.</text>
</comment>
<dbReference type="OrthoDB" id="3169239at2"/>
<dbReference type="GO" id="GO:0010181">
    <property type="term" value="F:FMN binding"/>
    <property type="evidence" value="ECO:0007669"/>
    <property type="project" value="InterPro"/>
</dbReference>
<dbReference type="EMBL" id="LFOD01000060">
    <property type="protein sequence ID" value="KMV14049.1"/>
    <property type="molecule type" value="Genomic_DNA"/>
</dbReference>
<dbReference type="Proteomes" id="UP000037594">
    <property type="component" value="Unassembled WGS sequence"/>
</dbReference>
<proteinExistence type="predicted"/>
<evidence type="ECO:0000313" key="4">
    <source>
        <dbReference type="EMBL" id="KMV14049.1"/>
    </source>
</evidence>